<dbReference type="Proteomes" id="UP001476798">
    <property type="component" value="Unassembled WGS sequence"/>
</dbReference>
<accession>A0ABV0MLH3</accession>
<sequence>RLSPPHPVPSAGAPRDTRRRRFEPFILLSTCPFLRCTLQREERRKFSSHAAHTSPL</sequence>
<dbReference type="EMBL" id="JAHRIO010003872">
    <property type="protein sequence ID" value="MEQ2159925.1"/>
    <property type="molecule type" value="Genomic_DNA"/>
</dbReference>
<comment type="caution">
    <text evidence="1">The sequence shown here is derived from an EMBL/GenBank/DDBJ whole genome shotgun (WGS) entry which is preliminary data.</text>
</comment>
<protein>
    <submittedName>
        <fullName evidence="1">Uncharacterized protein</fullName>
    </submittedName>
</protein>
<keyword evidence="2" id="KW-1185">Reference proteome</keyword>
<name>A0ABV0MLH3_9TELE</name>
<evidence type="ECO:0000313" key="1">
    <source>
        <dbReference type="EMBL" id="MEQ2159925.1"/>
    </source>
</evidence>
<reference evidence="1 2" key="1">
    <citation type="submission" date="2021-06" db="EMBL/GenBank/DDBJ databases">
        <authorList>
            <person name="Palmer J.M."/>
        </authorList>
    </citation>
    <scope>NUCLEOTIDE SEQUENCE [LARGE SCALE GENOMIC DNA]</scope>
    <source>
        <strain evidence="1 2">GA_2019</strain>
        <tissue evidence="1">Muscle</tissue>
    </source>
</reference>
<gene>
    <name evidence="1" type="ORF">GOODEAATRI_028234</name>
</gene>
<proteinExistence type="predicted"/>
<feature type="non-terminal residue" evidence="1">
    <location>
        <position position="1"/>
    </location>
</feature>
<organism evidence="1 2">
    <name type="scientific">Goodea atripinnis</name>
    <dbReference type="NCBI Taxonomy" id="208336"/>
    <lineage>
        <taxon>Eukaryota</taxon>
        <taxon>Metazoa</taxon>
        <taxon>Chordata</taxon>
        <taxon>Craniata</taxon>
        <taxon>Vertebrata</taxon>
        <taxon>Euteleostomi</taxon>
        <taxon>Actinopterygii</taxon>
        <taxon>Neopterygii</taxon>
        <taxon>Teleostei</taxon>
        <taxon>Neoteleostei</taxon>
        <taxon>Acanthomorphata</taxon>
        <taxon>Ovalentaria</taxon>
        <taxon>Atherinomorphae</taxon>
        <taxon>Cyprinodontiformes</taxon>
        <taxon>Goodeidae</taxon>
        <taxon>Goodea</taxon>
    </lineage>
</organism>
<evidence type="ECO:0000313" key="2">
    <source>
        <dbReference type="Proteomes" id="UP001476798"/>
    </source>
</evidence>